<protein>
    <recommendedName>
        <fullName evidence="4">NADPH-dependent FMN reductase-like domain-containing protein</fullName>
    </recommendedName>
</protein>
<evidence type="ECO:0000256" key="1">
    <source>
        <dbReference type="ARBA" id="ARBA00022630"/>
    </source>
</evidence>
<dbReference type="InterPro" id="IPR051814">
    <property type="entry name" value="NAD(P)H-dep_FMN_reductase"/>
</dbReference>
<keyword evidence="1" id="KW-0285">Flavoprotein</keyword>
<dbReference type="Pfam" id="PF03358">
    <property type="entry name" value="FMN_red"/>
    <property type="match status" value="1"/>
</dbReference>
<name>A0A3B1DK30_9ZZZZ</name>
<gene>
    <name evidence="5" type="ORF">MNBD_NITROSPINAE05-1267</name>
</gene>
<evidence type="ECO:0000256" key="2">
    <source>
        <dbReference type="ARBA" id="ARBA00022643"/>
    </source>
</evidence>
<evidence type="ECO:0000313" key="5">
    <source>
        <dbReference type="EMBL" id="VAX28977.1"/>
    </source>
</evidence>
<evidence type="ECO:0000259" key="4">
    <source>
        <dbReference type="Pfam" id="PF03358"/>
    </source>
</evidence>
<dbReference type="AlphaFoldDB" id="A0A3B1DK30"/>
<keyword evidence="3" id="KW-0560">Oxidoreductase</keyword>
<dbReference type="PANTHER" id="PTHR43408">
    <property type="entry name" value="FMN REDUCTASE (NADPH)"/>
    <property type="match status" value="1"/>
</dbReference>
<dbReference type="InterPro" id="IPR005025">
    <property type="entry name" value="FMN_Rdtase-like_dom"/>
</dbReference>
<accession>A0A3B1DK30</accession>
<dbReference type="PANTHER" id="PTHR43408:SF2">
    <property type="entry name" value="FMN REDUCTASE (NADPH)"/>
    <property type="match status" value="1"/>
</dbReference>
<dbReference type="InterPro" id="IPR029039">
    <property type="entry name" value="Flavoprotein-like_sf"/>
</dbReference>
<organism evidence="5">
    <name type="scientific">hydrothermal vent metagenome</name>
    <dbReference type="NCBI Taxonomy" id="652676"/>
    <lineage>
        <taxon>unclassified sequences</taxon>
        <taxon>metagenomes</taxon>
        <taxon>ecological metagenomes</taxon>
    </lineage>
</organism>
<evidence type="ECO:0000256" key="3">
    <source>
        <dbReference type="ARBA" id="ARBA00023002"/>
    </source>
</evidence>
<keyword evidence="2" id="KW-0288">FMN</keyword>
<dbReference type="SUPFAM" id="SSF52218">
    <property type="entry name" value="Flavoproteins"/>
    <property type="match status" value="1"/>
</dbReference>
<dbReference type="GO" id="GO:0016491">
    <property type="term" value="F:oxidoreductase activity"/>
    <property type="evidence" value="ECO:0007669"/>
    <property type="project" value="UniProtKB-KW"/>
</dbReference>
<proteinExistence type="predicted"/>
<dbReference type="Gene3D" id="3.40.50.360">
    <property type="match status" value="1"/>
</dbReference>
<dbReference type="EMBL" id="UOGG01000072">
    <property type="protein sequence ID" value="VAX28977.1"/>
    <property type="molecule type" value="Genomic_DNA"/>
</dbReference>
<sequence length="175" mass="19221">MAKIVIVQGSLNPESKTAVVVEEAEKVLKTRNIEFETLDLRSLKLQFCDGRNLADYNEDMQQAYRILESADAFIFAMPVYCWSMSGVVKNLIDITAGALENKVAGILCNAGGNRSFMSSADLINVLYYESGVMTVHPVVYTSTEDFEDGKLVAQKPLAKIPTMVTALMKQVGGKN</sequence>
<reference evidence="5" key="1">
    <citation type="submission" date="2018-06" db="EMBL/GenBank/DDBJ databases">
        <authorList>
            <person name="Zhirakovskaya E."/>
        </authorList>
    </citation>
    <scope>NUCLEOTIDE SEQUENCE</scope>
</reference>
<feature type="domain" description="NADPH-dependent FMN reductase-like" evidence="4">
    <location>
        <begin position="3"/>
        <end position="140"/>
    </location>
</feature>